<organism evidence="1 2">
    <name type="scientific">Pseudomonas fragi</name>
    <dbReference type="NCBI Taxonomy" id="296"/>
    <lineage>
        <taxon>Bacteria</taxon>
        <taxon>Pseudomonadati</taxon>
        <taxon>Pseudomonadota</taxon>
        <taxon>Gammaproteobacteria</taxon>
        <taxon>Pseudomonadales</taxon>
        <taxon>Pseudomonadaceae</taxon>
        <taxon>Pseudomonas</taxon>
    </lineage>
</organism>
<evidence type="ECO:0000313" key="2">
    <source>
        <dbReference type="Proteomes" id="UP000330809"/>
    </source>
</evidence>
<dbReference type="Proteomes" id="UP000330809">
    <property type="component" value="Unassembled WGS sequence"/>
</dbReference>
<accession>A0A449IJZ4</accession>
<proteinExistence type="predicted"/>
<reference evidence="1 2" key="1">
    <citation type="submission" date="2019-02" db="EMBL/GenBank/DDBJ databases">
        <authorList>
            <consortium name="Pathogen Informatics"/>
        </authorList>
    </citation>
    <scope>NUCLEOTIDE SEQUENCE [LARGE SCALE GENOMIC DNA]</scope>
    <source>
        <strain evidence="1 2">3012STDY7103891</strain>
    </source>
</reference>
<dbReference type="AlphaFoldDB" id="A0A449IJZ4"/>
<dbReference type="EMBL" id="CAACYJ010000030">
    <property type="protein sequence ID" value="VFB19732.1"/>
    <property type="molecule type" value="Genomic_DNA"/>
</dbReference>
<protein>
    <submittedName>
        <fullName evidence="1">Uncharacterized protein</fullName>
    </submittedName>
</protein>
<evidence type="ECO:0000313" key="1">
    <source>
        <dbReference type="EMBL" id="VFB19732.1"/>
    </source>
</evidence>
<name>A0A449IJZ4_PSEFR</name>
<sequence>MEAVAVTFDGQATVVVALDHHVDAIRTNAHLRNHPIATLGQLIVYLLLEAGFAQLAQITDLRSILGKRGFKVLNQAAAQTVHRAEVGQLDTAHQVHAIPCPRSGHVEALGYRVPTVGKAIAGRGHHAQEHDVALLALERAGIATADLELGNNLFAQLFGQHLHDLLRLLGAQQRDHADAASSDLRQGDQAANFLDDHLGFAKVELAFLLPVHHQQIHQRRVKTLSHQRQAQRFEFVVVELSLGVFDDRRHTAKMLAQHGAALGKYHFEQVIQRTLGRHQGPIQAHLIAQKARHHVLHALFFHADTIGRYLFVIAHHQHFFRPQQRRQCTEIRLRRFVDNHQVKGTVLRGQAFANAVMRHDPARDGRDRHIGRQSRILTITPGAYAGALADLADCGAVQLKGCPDTRRGVFRQPQPGSFDHRILIKTRQTQLQLTA</sequence>
<gene>
    <name evidence="1" type="ORF">NCTC10754_02334</name>
</gene>